<keyword evidence="6" id="KW-0862">Zinc</keyword>
<reference evidence="11 12" key="1">
    <citation type="submission" date="2018-10" db="EMBL/GenBank/DDBJ databases">
        <authorList>
            <consortium name="Pathogen Informatics"/>
        </authorList>
    </citation>
    <scope>NUCLEOTIDE SEQUENCE [LARGE SCALE GENOMIC DNA]</scope>
</reference>
<accession>A0A0R3U171</accession>
<feature type="region of interest" description="Disordered" evidence="10">
    <location>
        <begin position="150"/>
        <end position="172"/>
    </location>
</feature>
<dbReference type="AlphaFoldDB" id="A0A0R3U171"/>
<keyword evidence="3" id="KW-0479">Metal-binding</keyword>
<organism evidence="11 12">
    <name type="scientific">Mesocestoides corti</name>
    <name type="common">Flatworm</name>
    <dbReference type="NCBI Taxonomy" id="53468"/>
    <lineage>
        <taxon>Eukaryota</taxon>
        <taxon>Metazoa</taxon>
        <taxon>Spiralia</taxon>
        <taxon>Lophotrochozoa</taxon>
        <taxon>Platyhelminthes</taxon>
        <taxon>Cestoda</taxon>
        <taxon>Eucestoda</taxon>
        <taxon>Cyclophyllidea</taxon>
        <taxon>Mesocestoididae</taxon>
        <taxon>Mesocestoides</taxon>
    </lineage>
</organism>
<feature type="compositionally biased region" description="Polar residues" evidence="10">
    <location>
        <begin position="150"/>
        <end position="170"/>
    </location>
</feature>
<keyword evidence="4" id="KW-0677">Repeat</keyword>
<dbReference type="SUPFAM" id="SSF103637">
    <property type="entry name" value="CCHHC domain"/>
    <property type="match status" value="2"/>
</dbReference>
<keyword evidence="7" id="KW-0805">Transcription regulation</keyword>
<comment type="similarity">
    <text evidence="2">Belongs to the MYT1 family.</text>
</comment>
<evidence type="ECO:0000256" key="5">
    <source>
        <dbReference type="ARBA" id="ARBA00022771"/>
    </source>
</evidence>
<dbReference type="Proteomes" id="UP000267029">
    <property type="component" value="Unassembled WGS sequence"/>
</dbReference>
<dbReference type="GO" id="GO:0007399">
    <property type="term" value="P:nervous system development"/>
    <property type="evidence" value="ECO:0007669"/>
    <property type="project" value="UniProtKB-KW"/>
</dbReference>
<dbReference type="GO" id="GO:0008270">
    <property type="term" value="F:zinc ion binding"/>
    <property type="evidence" value="ECO:0007669"/>
    <property type="project" value="UniProtKB-KW"/>
</dbReference>
<evidence type="ECO:0008006" key="13">
    <source>
        <dbReference type="Google" id="ProtNLM"/>
    </source>
</evidence>
<dbReference type="OrthoDB" id="10069059at2759"/>
<evidence type="ECO:0000256" key="8">
    <source>
        <dbReference type="ARBA" id="ARBA00023163"/>
    </source>
</evidence>
<evidence type="ECO:0000313" key="12">
    <source>
        <dbReference type="Proteomes" id="UP000267029"/>
    </source>
</evidence>
<dbReference type="GO" id="GO:0005634">
    <property type="term" value="C:nucleus"/>
    <property type="evidence" value="ECO:0007669"/>
    <property type="project" value="UniProtKB-SubCell"/>
</dbReference>
<sequence length="375" mass="40976">METASSEKYLFFSGNESSQFCNHPQDLQLLRDQATRPQPPMIGSLHASPFHRSAFSAPIKSSSPQQAQKDQVCKQAYCWQSTSEEWRTPVLNEHERRSLFGTPVDWEEGPIDLSLSKEKKNVITTSLCSNTERLECMDNAIGPEDLTVHASSTRVASPKTATGRTSTSNRKTGRKLLQCPVPGCDGSSHASGNYASHRSISGCPKADKAMVQAFHVEQKCPTPGCDGSGHVTRNYTSHRSLSGCPRAHMLGIRRQHQILALRNQQQMQLSCLGFSRLNGIPAIEKYASVDNDCGSPWIQDLRINPDNSHPRNQSSLNTVSGLQINEMQQVSVVEPVGRLPDTHDARSGGSPFSSVNLLVGEISLPEVAKGASPCD</sequence>
<dbReference type="InterPro" id="IPR002515">
    <property type="entry name" value="Znf_C2H2C"/>
</dbReference>
<proteinExistence type="inferred from homology"/>
<evidence type="ECO:0000256" key="1">
    <source>
        <dbReference type="ARBA" id="ARBA00004123"/>
    </source>
</evidence>
<comment type="subcellular location">
    <subcellularLocation>
        <location evidence="1">Nucleus</location>
    </subcellularLocation>
</comment>
<evidence type="ECO:0000256" key="7">
    <source>
        <dbReference type="ARBA" id="ARBA00023015"/>
    </source>
</evidence>
<dbReference type="GO" id="GO:0000978">
    <property type="term" value="F:RNA polymerase II cis-regulatory region sequence-specific DNA binding"/>
    <property type="evidence" value="ECO:0007669"/>
    <property type="project" value="TreeGrafter"/>
</dbReference>
<evidence type="ECO:0000256" key="9">
    <source>
        <dbReference type="ARBA" id="ARBA00023242"/>
    </source>
</evidence>
<dbReference type="PROSITE" id="PS51802">
    <property type="entry name" value="ZF_CCHHC"/>
    <property type="match status" value="2"/>
</dbReference>
<dbReference type="Gene3D" id="4.10.320.30">
    <property type="match status" value="2"/>
</dbReference>
<evidence type="ECO:0000256" key="10">
    <source>
        <dbReference type="SAM" id="MobiDB-lite"/>
    </source>
</evidence>
<protein>
    <recommendedName>
        <fullName evidence="13">Myelin transcription factor 1 domain-containing protein</fullName>
    </recommendedName>
</protein>
<evidence type="ECO:0000256" key="2">
    <source>
        <dbReference type="ARBA" id="ARBA00010194"/>
    </source>
</evidence>
<keyword evidence="5" id="KW-0863">Zinc-finger</keyword>
<evidence type="ECO:0000256" key="3">
    <source>
        <dbReference type="ARBA" id="ARBA00022723"/>
    </source>
</evidence>
<evidence type="ECO:0000256" key="6">
    <source>
        <dbReference type="ARBA" id="ARBA00022833"/>
    </source>
</evidence>
<dbReference type="Pfam" id="PF01530">
    <property type="entry name" value="zf-C2HC"/>
    <property type="match status" value="2"/>
</dbReference>
<dbReference type="PANTHER" id="PTHR10816:SF15">
    <property type="entry name" value="MYELIN TRANSCRIPTION FACTOR 1-LIKE PROTEIN"/>
    <property type="match status" value="1"/>
</dbReference>
<dbReference type="EMBL" id="UXSR01000007">
    <property type="protein sequence ID" value="VDD74085.1"/>
    <property type="molecule type" value="Genomic_DNA"/>
</dbReference>
<keyword evidence="9" id="KW-0539">Nucleus</keyword>
<evidence type="ECO:0000256" key="4">
    <source>
        <dbReference type="ARBA" id="ARBA00022737"/>
    </source>
</evidence>
<evidence type="ECO:0000313" key="11">
    <source>
        <dbReference type="EMBL" id="VDD74085.1"/>
    </source>
</evidence>
<dbReference type="PANTHER" id="PTHR10816">
    <property type="entry name" value="MYELIN TRANSCRIPTION FACTOR 1-RELATED"/>
    <property type="match status" value="1"/>
</dbReference>
<keyword evidence="12" id="KW-1185">Reference proteome</keyword>
<keyword evidence="8" id="KW-0804">Transcription</keyword>
<dbReference type="GO" id="GO:0000981">
    <property type="term" value="F:DNA-binding transcription factor activity, RNA polymerase II-specific"/>
    <property type="evidence" value="ECO:0007669"/>
    <property type="project" value="TreeGrafter"/>
</dbReference>
<name>A0A0R3U171_MESCO</name>
<dbReference type="InterPro" id="IPR036060">
    <property type="entry name" value="Znf_C2H2C_sf"/>
</dbReference>
<gene>
    <name evidence="11" type="ORF">MCOS_LOCUS88</name>
</gene>
<dbReference type="STRING" id="53468.A0A0R3U171"/>
<dbReference type="FunFam" id="4.10.320.30:FF:000001">
    <property type="entry name" value="Myelin transcription factor 1-like, a"/>
    <property type="match status" value="2"/>
</dbReference>